<evidence type="ECO:0000259" key="1">
    <source>
        <dbReference type="Pfam" id="PF04480"/>
    </source>
</evidence>
<dbReference type="PANTHER" id="PTHR38590">
    <property type="entry name" value="BLL0828 PROTEIN"/>
    <property type="match status" value="1"/>
</dbReference>
<protein>
    <recommendedName>
        <fullName evidence="1">DUF559 domain-containing protein</fullName>
    </recommendedName>
</protein>
<dbReference type="RefSeq" id="WP_082059275.1">
    <property type="nucleotide sequence ID" value="NZ_BAFN01000001.1"/>
</dbReference>
<proteinExistence type="predicted"/>
<sequence>MKADETNNYAYNKKLQPFANRLRKEMTKAEACLWKYVLRARQMKGYQFRRQRPVLNYIADFMCKELKLVIEVDGSTHQWEETAVKDLKKKKDLIEAGFKVLRFTDEEVLRHIEGVRDSIVLTIQEIEKSTPLIPRQRGTDKVLPRQRGNVEQ</sequence>
<organism evidence="2 3">
    <name type="scientific">Candidatus Brocadia sinica JPN1</name>
    <dbReference type="NCBI Taxonomy" id="1197129"/>
    <lineage>
        <taxon>Bacteria</taxon>
        <taxon>Pseudomonadati</taxon>
        <taxon>Planctomycetota</taxon>
        <taxon>Candidatus Brocadiia</taxon>
        <taxon>Candidatus Brocadiales</taxon>
        <taxon>Candidatus Brocadiaceae</taxon>
        <taxon>Candidatus Brocadia</taxon>
    </lineage>
</organism>
<dbReference type="CDD" id="cd01038">
    <property type="entry name" value="Endonuclease_DUF559"/>
    <property type="match status" value="1"/>
</dbReference>
<dbReference type="Pfam" id="PF04480">
    <property type="entry name" value="DUF559"/>
    <property type="match status" value="1"/>
</dbReference>
<dbReference type="PANTHER" id="PTHR38590:SF1">
    <property type="entry name" value="BLL0828 PROTEIN"/>
    <property type="match status" value="1"/>
</dbReference>
<dbReference type="InterPro" id="IPR007569">
    <property type="entry name" value="DUF559"/>
</dbReference>
<dbReference type="SUPFAM" id="SSF52980">
    <property type="entry name" value="Restriction endonuclease-like"/>
    <property type="match status" value="1"/>
</dbReference>
<keyword evidence="3" id="KW-1185">Reference proteome</keyword>
<dbReference type="Gene3D" id="3.40.960.10">
    <property type="entry name" value="VSR Endonuclease"/>
    <property type="match status" value="1"/>
</dbReference>
<feature type="domain" description="DUF559" evidence="1">
    <location>
        <begin position="14"/>
        <end position="123"/>
    </location>
</feature>
<evidence type="ECO:0000313" key="2">
    <source>
        <dbReference type="EMBL" id="GAN34945.1"/>
    </source>
</evidence>
<accession>A0ABQ0K2E4</accession>
<dbReference type="Proteomes" id="UP000032309">
    <property type="component" value="Unassembled WGS sequence"/>
</dbReference>
<dbReference type="InterPro" id="IPR011335">
    <property type="entry name" value="Restrct_endonuc-II-like"/>
</dbReference>
<name>A0ABQ0K2E4_9BACT</name>
<evidence type="ECO:0000313" key="3">
    <source>
        <dbReference type="Proteomes" id="UP000032309"/>
    </source>
</evidence>
<dbReference type="EMBL" id="BAFN01000001">
    <property type="protein sequence ID" value="GAN34945.1"/>
    <property type="molecule type" value="Genomic_DNA"/>
</dbReference>
<reference evidence="3" key="1">
    <citation type="journal article" date="2015" name="Genome Announc.">
        <title>Draft Genome Sequence of an Anaerobic Ammonium-Oxidizing Bacterium, "Candidatus Brocadia sinica".</title>
        <authorList>
            <person name="Oshiki M."/>
            <person name="Shinyako-Hata K."/>
            <person name="Satoh H."/>
            <person name="Okabe S."/>
        </authorList>
    </citation>
    <scope>NUCLEOTIDE SEQUENCE [LARGE SCALE GENOMIC DNA]</scope>
    <source>
        <strain evidence="3">JPN1</strain>
    </source>
</reference>
<gene>
    <name evidence="2" type="ORF">BROSI_A3489</name>
</gene>
<comment type="caution">
    <text evidence="2">The sequence shown here is derived from an EMBL/GenBank/DDBJ whole genome shotgun (WGS) entry which is preliminary data.</text>
</comment>
<dbReference type="InterPro" id="IPR047216">
    <property type="entry name" value="Endonuclease_DUF559_bact"/>
</dbReference>